<feature type="transmembrane region" description="Helical" evidence="10">
    <location>
        <begin position="32"/>
        <end position="50"/>
    </location>
</feature>
<dbReference type="GO" id="GO:0007165">
    <property type="term" value="P:signal transduction"/>
    <property type="evidence" value="ECO:0007669"/>
    <property type="project" value="UniProtKB-KW"/>
</dbReference>
<evidence type="ECO:0000313" key="11">
    <source>
        <dbReference type="EMBL" id="TGZ38040.1"/>
    </source>
</evidence>
<evidence type="ECO:0000256" key="7">
    <source>
        <dbReference type="ARBA" id="ARBA00023136"/>
    </source>
</evidence>
<keyword evidence="2" id="KW-1003">Cell membrane</keyword>
<evidence type="ECO:0000256" key="8">
    <source>
        <dbReference type="ARBA" id="ARBA00023170"/>
    </source>
</evidence>
<evidence type="ECO:0000256" key="6">
    <source>
        <dbReference type="ARBA" id="ARBA00022989"/>
    </source>
</evidence>
<evidence type="ECO:0000256" key="10">
    <source>
        <dbReference type="SAM" id="Phobius"/>
    </source>
</evidence>
<evidence type="ECO:0000256" key="5">
    <source>
        <dbReference type="ARBA" id="ARBA00022725"/>
    </source>
</evidence>
<comment type="subcellular location">
    <subcellularLocation>
        <location evidence="1">Cell membrane</location>
        <topology evidence="1">Multi-pass membrane protein</topology>
    </subcellularLocation>
</comment>
<evidence type="ECO:0000313" key="12">
    <source>
        <dbReference type="Proteomes" id="UP000310200"/>
    </source>
</evidence>
<dbReference type="GO" id="GO:0005886">
    <property type="term" value="C:plasma membrane"/>
    <property type="evidence" value="ECO:0007669"/>
    <property type="project" value="UniProtKB-SubCell"/>
</dbReference>
<feature type="transmembrane region" description="Helical" evidence="10">
    <location>
        <begin position="207"/>
        <end position="229"/>
    </location>
</feature>
<keyword evidence="9" id="KW-0807">Transducer</keyword>
<sequence>MSFFDNRYYYLNKRFLSVIGQWPFQSRLEGNMMFAVTSLFIFSLTAFEVFKDTYNRYTGYFWGLAAGITDLSIIMENTSPLLVNSFVIMKLINCFVLYVLPHMRLIGSFCDCIPNDFFELQMKELLEDIEETWKMKHASPEKEILQHYAEESRTFTIRYAIALYVTWLFYSTTPVVISGIYKFLPTNETYTARFLYRLEHVLDMDKYFNLLMLHGFISVFYIVSVVIAVDCTFTLCTQHICALFECIRYDIERIRNSNFILPEPNIEDDEAYHDIIGCIKSYKHALKSCKYPYRILRCLRHYIIMVLLVSTLTALEFWGLLAGITDLSIILDNVPPLLMNSFFAINQINLLLPANKTYSVRFLYRMEHVLDMDKYNNLLMLHSFFTVFYIISVLVATDCLFILCTQHACALFKCVKYNVERVQGSDLMLLNPNITDDEAYHALINCIKLYKRALKFSDLISSTYATCFLFTLGDVVICLSVDAAKLQLRLVQDFTEIQAPPEIHINADYQTVPNRTWCLQI</sequence>
<evidence type="ECO:0000256" key="4">
    <source>
        <dbReference type="ARBA" id="ARBA00022692"/>
    </source>
</evidence>
<evidence type="ECO:0000256" key="9">
    <source>
        <dbReference type="ARBA" id="ARBA00023224"/>
    </source>
</evidence>
<keyword evidence="7 10" id="KW-0472">Membrane</keyword>
<feature type="transmembrane region" description="Helical" evidence="10">
    <location>
        <begin position="302"/>
        <end position="325"/>
    </location>
</feature>
<proteinExistence type="predicted"/>
<keyword evidence="3" id="KW-0716">Sensory transduction</keyword>
<evidence type="ECO:0000256" key="1">
    <source>
        <dbReference type="ARBA" id="ARBA00004651"/>
    </source>
</evidence>
<keyword evidence="5" id="KW-0552">Olfaction</keyword>
<dbReference type="GO" id="GO:0004984">
    <property type="term" value="F:olfactory receptor activity"/>
    <property type="evidence" value="ECO:0007669"/>
    <property type="project" value="InterPro"/>
</dbReference>
<feature type="transmembrane region" description="Helical" evidence="10">
    <location>
        <begin position="81"/>
        <end position="100"/>
    </location>
</feature>
<reference evidence="11 12" key="1">
    <citation type="journal article" date="2019" name="Philos. Trans. R. Soc. Lond., B, Biol. Sci.">
        <title>Ant behaviour and brain gene expression of defending hosts depend on the ecological success of the intruding social parasite.</title>
        <authorList>
            <person name="Kaur R."/>
            <person name="Stoldt M."/>
            <person name="Jongepier E."/>
            <person name="Feldmeyer B."/>
            <person name="Menzel F."/>
            <person name="Bornberg-Bauer E."/>
            <person name="Foitzik S."/>
        </authorList>
    </citation>
    <scope>NUCLEOTIDE SEQUENCE [LARGE SCALE GENOMIC DNA]</scope>
    <source>
        <tissue evidence="11">Whole body</tissue>
    </source>
</reference>
<keyword evidence="8 11" id="KW-0675">Receptor</keyword>
<keyword evidence="4 10" id="KW-0812">Transmembrane</keyword>
<gene>
    <name evidence="11" type="ORF">DBV15_11948</name>
</gene>
<feature type="transmembrane region" description="Helical" evidence="10">
    <location>
        <begin position="57"/>
        <end position="75"/>
    </location>
</feature>
<feature type="transmembrane region" description="Helical" evidence="10">
    <location>
        <begin position="161"/>
        <end position="181"/>
    </location>
</feature>
<accession>A0A4S2JQ83</accession>
<protein>
    <submittedName>
        <fullName evidence="11">Odorant receptor</fullName>
    </submittedName>
</protein>
<dbReference type="Pfam" id="PF02949">
    <property type="entry name" value="7tm_6"/>
    <property type="match status" value="2"/>
</dbReference>
<dbReference type="PANTHER" id="PTHR21137:SF35">
    <property type="entry name" value="ODORANT RECEPTOR 19A-RELATED"/>
    <property type="match status" value="1"/>
</dbReference>
<feature type="transmembrane region" description="Helical" evidence="10">
    <location>
        <begin position="375"/>
        <end position="396"/>
    </location>
</feature>
<dbReference type="STRING" id="300112.A0A4S2JQ83"/>
<dbReference type="PANTHER" id="PTHR21137">
    <property type="entry name" value="ODORANT RECEPTOR"/>
    <property type="match status" value="1"/>
</dbReference>
<dbReference type="EMBL" id="QBLH01003484">
    <property type="protein sequence ID" value="TGZ38040.1"/>
    <property type="molecule type" value="Genomic_DNA"/>
</dbReference>
<keyword evidence="6 10" id="KW-1133">Transmembrane helix</keyword>
<dbReference type="GO" id="GO:0005549">
    <property type="term" value="F:odorant binding"/>
    <property type="evidence" value="ECO:0007669"/>
    <property type="project" value="InterPro"/>
</dbReference>
<dbReference type="AlphaFoldDB" id="A0A4S2JQ83"/>
<evidence type="ECO:0000256" key="3">
    <source>
        <dbReference type="ARBA" id="ARBA00022606"/>
    </source>
</evidence>
<keyword evidence="12" id="KW-1185">Reference proteome</keyword>
<dbReference type="Proteomes" id="UP000310200">
    <property type="component" value="Unassembled WGS sequence"/>
</dbReference>
<name>A0A4S2JQ83_9HYME</name>
<organism evidence="11 12">
    <name type="scientific">Temnothorax longispinosus</name>
    <dbReference type="NCBI Taxonomy" id="300112"/>
    <lineage>
        <taxon>Eukaryota</taxon>
        <taxon>Metazoa</taxon>
        <taxon>Ecdysozoa</taxon>
        <taxon>Arthropoda</taxon>
        <taxon>Hexapoda</taxon>
        <taxon>Insecta</taxon>
        <taxon>Pterygota</taxon>
        <taxon>Neoptera</taxon>
        <taxon>Endopterygota</taxon>
        <taxon>Hymenoptera</taxon>
        <taxon>Apocrita</taxon>
        <taxon>Aculeata</taxon>
        <taxon>Formicoidea</taxon>
        <taxon>Formicidae</taxon>
        <taxon>Myrmicinae</taxon>
        <taxon>Temnothorax</taxon>
    </lineage>
</organism>
<feature type="transmembrane region" description="Helical" evidence="10">
    <location>
        <begin position="337"/>
        <end position="354"/>
    </location>
</feature>
<dbReference type="InterPro" id="IPR004117">
    <property type="entry name" value="7tm6_olfct_rcpt"/>
</dbReference>
<comment type="caution">
    <text evidence="11">The sequence shown here is derived from an EMBL/GenBank/DDBJ whole genome shotgun (WGS) entry which is preliminary data.</text>
</comment>
<evidence type="ECO:0000256" key="2">
    <source>
        <dbReference type="ARBA" id="ARBA00022475"/>
    </source>
</evidence>